<keyword evidence="2" id="KW-0732">Signal</keyword>
<evidence type="ECO:0000256" key="2">
    <source>
        <dbReference type="SAM" id="SignalP"/>
    </source>
</evidence>
<keyword evidence="4" id="KW-1185">Reference proteome</keyword>
<dbReference type="AlphaFoldDB" id="A0A2W1BHA8"/>
<gene>
    <name evidence="3" type="primary">HaOG208171</name>
    <name evidence="3" type="ORF">B5X24_HaOG208171</name>
</gene>
<proteinExistence type="predicted"/>
<dbReference type="EMBL" id="KZ150061">
    <property type="protein sequence ID" value="PZC74218.1"/>
    <property type="molecule type" value="Genomic_DNA"/>
</dbReference>
<dbReference type="OrthoDB" id="7457742at2759"/>
<feature type="chain" id="PRO_5015953052" evidence="2">
    <location>
        <begin position="29"/>
        <end position="240"/>
    </location>
</feature>
<feature type="signal peptide" evidence="2">
    <location>
        <begin position="1"/>
        <end position="28"/>
    </location>
</feature>
<feature type="transmembrane region" description="Helical" evidence="1">
    <location>
        <begin position="187"/>
        <end position="209"/>
    </location>
</feature>
<keyword evidence="1" id="KW-0472">Membrane</keyword>
<dbReference type="Proteomes" id="UP000249218">
    <property type="component" value="Unassembled WGS sequence"/>
</dbReference>
<keyword evidence="1" id="KW-0812">Transmembrane</keyword>
<feature type="transmembrane region" description="Helical" evidence="1">
    <location>
        <begin position="123"/>
        <end position="146"/>
    </location>
</feature>
<protein>
    <submittedName>
        <fullName evidence="3">Uncharacterized protein</fullName>
    </submittedName>
</protein>
<evidence type="ECO:0000313" key="4">
    <source>
        <dbReference type="Proteomes" id="UP000249218"/>
    </source>
</evidence>
<feature type="transmembrane region" description="Helical" evidence="1">
    <location>
        <begin position="92"/>
        <end position="111"/>
    </location>
</feature>
<organism evidence="3 4">
    <name type="scientific">Helicoverpa armigera</name>
    <name type="common">Cotton bollworm</name>
    <name type="synonym">Heliothis armigera</name>
    <dbReference type="NCBI Taxonomy" id="29058"/>
    <lineage>
        <taxon>Eukaryota</taxon>
        <taxon>Metazoa</taxon>
        <taxon>Ecdysozoa</taxon>
        <taxon>Arthropoda</taxon>
        <taxon>Hexapoda</taxon>
        <taxon>Insecta</taxon>
        <taxon>Pterygota</taxon>
        <taxon>Neoptera</taxon>
        <taxon>Endopterygota</taxon>
        <taxon>Lepidoptera</taxon>
        <taxon>Glossata</taxon>
        <taxon>Ditrysia</taxon>
        <taxon>Noctuoidea</taxon>
        <taxon>Noctuidae</taxon>
        <taxon>Heliothinae</taxon>
        <taxon>Helicoverpa</taxon>
    </lineage>
</organism>
<keyword evidence="1" id="KW-1133">Transmembrane helix</keyword>
<evidence type="ECO:0000256" key="1">
    <source>
        <dbReference type="SAM" id="Phobius"/>
    </source>
</evidence>
<sequence length="240" mass="27854">MGSLGFWSMIAILLQTLLCVIISWLTLGCQLKPDVDELHEVTLMKILYLYDPEACGRIYFYNLTTSTNYEKIRNSVVWLEKNHISSRFRTKMQLWLSLHLIWLLFAVINVTQGQRSCSFYASLLPFTISGLTLMLADFIYAILFLIDAAHTSNESEILGYLGQGGRIRSMDKKPISRELLNEDDTSWIAVLLAYISLRGIVQWIVNFWIVKDNYYEGLAGYRRILRLPKHRTRTRNESLD</sequence>
<accession>A0A2W1BHA8</accession>
<reference evidence="3 4" key="1">
    <citation type="journal article" date="2017" name="BMC Biol.">
        <title>Genomic innovations, transcriptional plasticity and gene loss underlying the evolution and divergence of two highly polyphagous and invasive Helicoverpa pest species.</title>
        <authorList>
            <person name="Pearce S.L."/>
            <person name="Clarke D.F."/>
            <person name="East P.D."/>
            <person name="Elfekih S."/>
            <person name="Gordon K.H."/>
            <person name="Jermiin L.S."/>
            <person name="McGaughran A."/>
            <person name="Oakeshott J.G."/>
            <person name="Papanikolaou A."/>
            <person name="Perera O.P."/>
            <person name="Rane R.V."/>
            <person name="Richards S."/>
            <person name="Tay W.T."/>
            <person name="Walsh T.K."/>
            <person name="Anderson A."/>
            <person name="Anderson C.J."/>
            <person name="Asgari S."/>
            <person name="Board P.G."/>
            <person name="Bretschneider A."/>
            <person name="Campbell P.M."/>
            <person name="Chertemps T."/>
            <person name="Christeller J.T."/>
            <person name="Coppin C.W."/>
            <person name="Downes S.J."/>
            <person name="Duan G."/>
            <person name="Farnsworth C.A."/>
            <person name="Good R.T."/>
            <person name="Han L.B."/>
            <person name="Han Y.C."/>
            <person name="Hatje K."/>
            <person name="Horne I."/>
            <person name="Huang Y.P."/>
            <person name="Hughes D.S."/>
            <person name="Jacquin-Joly E."/>
            <person name="James W."/>
            <person name="Jhangiani S."/>
            <person name="Kollmar M."/>
            <person name="Kuwar S.S."/>
            <person name="Li S."/>
            <person name="Liu N.Y."/>
            <person name="Maibeche M.T."/>
            <person name="Miller J.R."/>
            <person name="Montagne N."/>
            <person name="Perry T."/>
            <person name="Qu J."/>
            <person name="Song S.V."/>
            <person name="Sutton G.G."/>
            <person name="Vogel H."/>
            <person name="Walenz B.P."/>
            <person name="Xu W."/>
            <person name="Zhang H.J."/>
            <person name="Zou Z."/>
            <person name="Batterham P."/>
            <person name="Edwards O.R."/>
            <person name="Feyereisen R."/>
            <person name="Gibbs R.A."/>
            <person name="Heckel D.G."/>
            <person name="McGrath A."/>
            <person name="Robin C."/>
            <person name="Scherer S.E."/>
            <person name="Worley K.C."/>
            <person name="Wu Y.D."/>
        </authorList>
    </citation>
    <scope>NUCLEOTIDE SEQUENCE [LARGE SCALE GENOMIC DNA]</scope>
    <source>
        <strain evidence="3">Harm_GR_Male_#8</strain>
        <tissue evidence="3">Whole organism</tissue>
    </source>
</reference>
<evidence type="ECO:0000313" key="3">
    <source>
        <dbReference type="EMBL" id="PZC74218.1"/>
    </source>
</evidence>
<dbReference type="OMA" id="RDIRHTS"/>
<name>A0A2W1BHA8_HELAM</name>